<feature type="region of interest" description="Disordered" evidence="1">
    <location>
        <begin position="72"/>
        <end position="91"/>
    </location>
</feature>
<evidence type="ECO:0000256" key="1">
    <source>
        <dbReference type="SAM" id="MobiDB-lite"/>
    </source>
</evidence>
<gene>
    <name evidence="2" type="ORF">GH714_044142</name>
</gene>
<dbReference type="InterPro" id="IPR021229">
    <property type="entry name" value="DUF2800"/>
</dbReference>
<reference evidence="2 3" key="1">
    <citation type="journal article" date="2020" name="Mol. Plant">
        <title>The Chromosome-Based Rubber Tree Genome Provides New Insights into Spurge Genome Evolution and Rubber Biosynthesis.</title>
        <authorList>
            <person name="Liu J."/>
            <person name="Shi C."/>
            <person name="Shi C.C."/>
            <person name="Li W."/>
            <person name="Zhang Q.J."/>
            <person name="Zhang Y."/>
            <person name="Li K."/>
            <person name="Lu H.F."/>
            <person name="Shi C."/>
            <person name="Zhu S.T."/>
            <person name="Xiao Z.Y."/>
            <person name="Nan H."/>
            <person name="Yue Y."/>
            <person name="Zhu X.G."/>
            <person name="Wu Y."/>
            <person name="Hong X.N."/>
            <person name="Fan G.Y."/>
            <person name="Tong Y."/>
            <person name="Zhang D."/>
            <person name="Mao C.L."/>
            <person name="Liu Y.L."/>
            <person name="Hao S.J."/>
            <person name="Liu W.Q."/>
            <person name="Lv M.Q."/>
            <person name="Zhang H.B."/>
            <person name="Liu Y."/>
            <person name="Hu-Tang G.R."/>
            <person name="Wang J.P."/>
            <person name="Wang J.H."/>
            <person name="Sun Y.H."/>
            <person name="Ni S.B."/>
            <person name="Chen W.B."/>
            <person name="Zhang X.C."/>
            <person name="Jiao Y.N."/>
            <person name="Eichler E.E."/>
            <person name="Li G.H."/>
            <person name="Liu X."/>
            <person name="Gao L.Z."/>
        </authorList>
    </citation>
    <scope>NUCLEOTIDE SEQUENCE [LARGE SCALE GENOMIC DNA]</scope>
    <source>
        <strain evidence="3">cv. GT1</strain>
        <tissue evidence="2">Leaf</tissue>
    </source>
</reference>
<comment type="caution">
    <text evidence="2">The sequence shown here is derived from an EMBL/GenBank/DDBJ whole genome shotgun (WGS) entry which is preliminary data.</text>
</comment>
<name>A0A6A6K2A7_HEVBR</name>
<evidence type="ECO:0000313" key="3">
    <source>
        <dbReference type="Proteomes" id="UP000467840"/>
    </source>
</evidence>
<feature type="compositionally biased region" description="Acidic residues" evidence="1">
    <location>
        <begin position="174"/>
        <end position="185"/>
    </location>
</feature>
<dbReference type="Proteomes" id="UP000467840">
    <property type="component" value="Unassembled WGS sequence"/>
</dbReference>
<dbReference type="Pfam" id="PF10926">
    <property type="entry name" value="DUF2800"/>
    <property type="match status" value="1"/>
</dbReference>
<proteinExistence type="predicted"/>
<keyword evidence="3" id="KW-1185">Reference proteome</keyword>
<protein>
    <submittedName>
        <fullName evidence="2">Uncharacterized protein</fullName>
    </submittedName>
</protein>
<dbReference type="EMBL" id="JAAGAX010000379">
    <property type="protein sequence ID" value="KAF2282298.1"/>
    <property type="molecule type" value="Genomic_DNA"/>
</dbReference>
<sequence length="212" mass="24237">MYSTLMAGKKVDGLKLVEGRPGNRSWSSDKDVLETIAHFELGHEMMHKEVLMSPTEAEKQHKGSELWESLEKHVTRKPGQPSIATADDKRPEWKNWMSKNFGKDNHSDKCAVRDLAERDSELEVFPKGQGLQRLYRQCFGRILLAQNMENLCASALGIRFKDEGQAFGGSGESATDDDLDDDEDEAPRKSKRRPVEDEAPRRKRRNYEDDEE</sequence>
<organism evidence="2 3">
    <name type="scientific">Hevea brasiliensis</name>
    <name type="common">Para rubber tree</name>
    <name type="synonym">Siphonia brasiliensis</name>
    <dbReference type="NCBI Taxonomy" id="3981"/>
    <lineage>
        <taxon>Eukaryota</taxon>
        <taxon>Viridiplantae</taxon>
        <taxon>Streptophyta</taxon>
        <taxon>Embryophyta</taxon>
        <taxon>Tracheophyta</taxon>
        <taxon>Spermatophyta</taxon>
        <taxon>Magnoliopsida</taxon>
        <taxon>eudicotyledons</taxon>
        <taxon>Gunneridae</taxon>
        <taxon>Pentapetalae</taxon>
        <taxon>rosids</taxon>
        <taxon>fabids</taxon>
        <taxon>Malpighiales</taxon>
        <taxon>Euphorbiaceae</taxon>
        <taxon>Crotonoideae</taxon>
        <taxon>Micrandreae</taxon>
        <taxon>Hevea</taxon>
    </lineage>
</organism>
<feature type="region of interest" description="Disordered" evidence="1">
    <location>
        <begin position="164"/>
        <end position="212"/>
    </location>
</feature>
<accession>A0A6A6K2A7</accession>
<evidence type="ECO:0000313" key="2">
    <source>
        <dbReference type="EMBL" id="KAF2282298.1"/>
    </source>
</evidence>
<dbReference type="AlphaFoldDB" id="A0A6A6K2A7"/>